<protein>
    <recommendedName>
        <fullName evidence="3">Peptidase S9 prolyl oligopeptidase catalytic domain-containing protein</fullName>
    </recommendedName>
</protein>
<reference evidence="1 2" key="1">
    <citation type="submission" date="2012-06" db="EMBL/GenBank/DDBJ databases">
        <title>Finished chromosome of genome of Microcoleus sp. PCC 7113.</title>
        <authorList>
            <consortium name="US DOE Joint Genome Institute"/>
            <person name="Gugger M."/>
            <person name="Coursin T."/>
            <person name="Rippka R."/>
            <person name="Tandeau De Marsac N."/>
            <person name="Huntemann M."/>
            <person name="Wei C.-L."/>
            <person name="Han J."/>
            <person name="Detter J.C."/>
            <person name="Han C."/>
            <person name="Tapia R."/>
            <person name="Chen A."/>
            <person name="Kyrpides N."/>
            <person name="Mavromatis K."/>
            <person name="Markowitz V."/>
            <person name="Szeto E."/>
            <person name="Ivanova N."/>
            <person name="Pagani I."/>
            <person name="Pati A."/>
            <person name="Goodwin L."/>
            <person name="Nordberg H.P."/>
            <person name="Cantor M.N."/>
            <person name="Hua S.X."/>
            <person name="Woyke T."/>
            <person name="Kerfeld C.A."/>
        </authorList>
    </citation>
    <scope>NUCLEOTIDE SEQUENCE [LARGE SCALE GENOMIC DNA]</scope>
    <source>
        <strain evidence="1 2">PCC 7113</strain>
    </source>
</reference>
<sequence>MSSLKSLELAGVPVLVRPPANPSLSAPLIVLWHGAGIPGSEEMLAELLPLEEVQAWKAYLGLPLFGKRLPVGGTDEMTRRQLEDYVLQALLPTIEQAMQELPHVVRALQARFSIDDRAGIGLFGFSVGGIAALLTLLESSLPITTAVLAGVTKDLVSVVNNYERIVQGAYSTLKEKYPWVEKRYCWSAESEVAKQRLDFMARASNLQKRQPMPAVLFVQGTQDEIFPVSEVKDLYATVAAYYEQAAQSHRLSIRTFEHLKHNIDLEAAQNAPDMQQNISEIQRIVAAWFSQHLSS</sequence>
<dbReference type="Gene3D" id="3.40.50.1820">
    <property type="entry name" value="alpha/beta hydrolase"/>
    <property type="match status" value="1"/>
</dbReference>
<dbReference type="STRING" id="1173027.Mic7113_3658"/>
<name>K9WG36_9CYAN</name>
<gene>
    <name evidence="1" type="ORF">Mic7113_3658</name>
</gene>
<evidence type="ECO:0000313" key="1">
    <source>
        <dbReference type="EMBL" id="AFZ19380.1"/>
    </source>
</evidence>
<dbReference type="InterPro" id="IPR029058">
    <property type="entry name" value="AB_hydrolase_fold"/>
</dbReference>
<dbReference type="RefSeq" id="WP_015183521.1">
    <property type="nucleotide sequence ID" value="NC_019738.1"/>
</dbReference>
<dbReference type="Proteomes" id="UP000010471">
    <property type="component" value="Chromosome"/>
</dbReference>
<dbReference type="HOGENOM" id="CLU_1029117_0_0_3"/>
<dbReference type="eggNOG" id="COG1073">
    <property type="taxonomic scope" value="Bacteria"/>
</dbReference>
<dbReference type="EMBL" id="CP003630">
    <property type="protein sequence ID" value="AFZ19380.1"/>
    <property type="molecule type" value="Genomic_DNA"/>
</dbReference>
<organism evidence="1 2">
    <name type="scientific">Allocoleopsis franciscana PCC 7113</name>
    <dbReference type="NCBI Taxonomy" id="1173027"/>
    <lineage>
        <taxon>Bacteria</taxon>
        <taxon>Bacillati</taxon>
        <taxon>Cyanobacteriota</taxon>
        <taxon>Cyanophyceae</taxon>
        <taxon>Coleofasciculales</taxon>
        <taxon>Coleofasciculaceae</taxon>
        <taxon>Allocoleopsis</taxon>
        <taxon>Allocoleopsis franciscana</taxon>
    </lineage>
</organism>
<dbReference type="AlphaFoldDB" id="K9WG36"/>
<evidence type="ECO:0000313" key="2">
    <source>
        <dbReference type="Proteomes" id="UP000010471"/>
    </source>
</evidence>
<accession>K9WG36</accession>
<proteinExistence type="predicted"/>
<dbReference type="KEGG" id="mic:Mic7113_3658"/>
<dbReference type="SUPFAM" id="SSF53474">
    <property type="entry name" value="alpha/beta-Hydrolases"/>
    <property type="match status" value="1"/>
</dbReference>
<keyword evidence="2" id="KW-1185">Reference proteome</keyword>
<evidence type="ECO:0008006" key="3">
    <source>
        <dbReference type="Google" id="ProtNLM"/>
    </source>
</evidence>